<keyword evidence="3" id="KW-1185">Reference proteome</keyword>
<feature type="region of interest" description="Disordered" evidence="1">
    <location>
        <begin position="181"/>
        <end position="200"/>
    </location>
</feature>
<dbReference type="EMBL" id="JXJN01003859">
    <property type="status" value="NOT_ANNOTATED_CDS"/>
    <property type="molecule type" value="Genomic_DNA"/>
</dbReference>
<sequence length="243" mass="27166">MVFKKLEAGSSRTALTAYAWYAEELGYKKAAATMKRERARAKASQEDILLAKKKCRGFQEGKKPLETSTIDAVLAELTRTRRETQFEKAYSIASSGSKERSTPSEMLMPRESNNETYASILLHDSRRKAAEDDFAPAQDDFVPVYAESYDSPSTSAQAASRRQSHGPKRARLTEDDFAPAQDDFAPAQDESCDSPPMSAQSKFAGLTEKDKIVQIHFDEAYTNHATVYSRVDDELRGCDYMSK</sequence>
<name>A0A1B0AV08_9MUSC</name>
<feature type="region of interest" description="Disordered" evidence="1">
    <location>
        <begin position="90"/>
        <end position="112"/>
    </location>
</feature>
<dbReference type="VEuPathDB" id="VectorBase:GPPI009597"/>
<dbReference type="AlphaFoldDB" id="A0A1B0AV08"/>
<protein>
    <submittedName>
        <fullName evidence="2">Uncharacterized protein</fullName>
    </submittedName>
</protein>
<accession>A0A1B0AV08</accession>
<reference evidence="2" key="2">
    <citation type="submission" date="2020-05" db="UniProtKB">
        <authorList>
            <consortium name="EnsemblMetazoa"/>
        </authorList>
    </citation>
    <scope>IDENTIFICATION</scope>
    <source>
        <strain evidence="2">IAEA</strain>
    </source>
</reference>
<dbReference type="EnsemblMetazoa" id="GPPI009597-RA">
    <property type="protein sequence ID" value="GPPI009597-PA"/>
    <property type="gene ID" value="GPPI009597"/>
</dbReference>
<reference evidence="3" key="1">
    <citation type="submission" date="2015-01" db="EMBL/GenBank/DDBJ databases">
        <authorList>
            <person name="Aksoy S."/>
            <person name="Warren W."/>
            <person name="Wilson R.K."/>
        </authorList>
    </citation>
    <scope>NUCLEOTIDE SEQUENCE [LARGE SCALE GENOMIC DNA]</scope>
    <source>
        <strain evidence="3">IAEA</strain>
    </source>
</reference>
<organism evidence="2 3">
    <name type="scientific">Glossina palpalis gambiensis</name>
    <dbReference type="NCBI Taxonomy" id="67801"/>
    <lineage>
        <taxon>Eukaryota</taxon>
        <taxon>Metazoa</taxon>
        <taxon>Ecdysozoa</taxon>
        <taxon>Arthropoda</taxon>
        <taxon>Hexapoda</taxon>
        <taxon>Insecta</taxon>
        <taxon>Pterygota</taxon>
        <taxon>Neoptera</taxon>
        <taxon>Endopterygota</taxon>
        <taxon>Diptera</taxon>
        <taxon>Brachycera</taxon>
        <taxon>Muscomorpha</taxon>
        <taxon>Hippoboscoidea</taxon>
        <taxon>Glossinidae</taxon>
        <taxon>Glossina</taxon>
    </lineage>
</organism>
<evidence type="ECO:0000313" key="3">
    <source>
        <dbReference type="Proteomes" id="UP000092460"/>
    </source>
</evidence>
<feature type="region of interest" description="Disordered" evidence="1">
    <location>
        <begin position="148"/>
        <end position="170"/>
    </location>
</feature>
<dbReference type="Proteomes" id="UP000092460">
    <property type="component" value="Unassembled WGS sequence"/>
</dbReference>
<evidence type="ECO:0000256" key="1">
    <source>
        <dbReference type="SAM" id="MobiDB-lite"/>
    </source>
</evidence>
<evidence type="ECO:0000313" key="2">
    <source>
        <dbReference type="EnsemblMetazoa" id="GPPI009597-PA"/>
    </source>
</evidence>
<proteinExistence type="predicted"/>